<dbReference type="GO" id="GO:0006412">
    <property type="term" value="P:translation"/>
    <property type="evidence" value="ECO:0007669"/>
    <property type="project" value="InterPro"/>
</dbReference>
<accession>A0A2I0WH05</accession>
<name>A0A2I0WH05_9ASPA</name>
<sequence length="260" mass="28993">MSQPRFMSCDRGLPACPPRNCPPARCGAVRHATGLLLRVSLRRCPSGFCFTSRYGLIPLVADDPQSVNPMFQWNAGRVIDVLHPGRPNVSKAELKEKLAKLYDVKDQNSIFVFKFRTHFGGGKSTGTLRHLFSSCQRPRRQFLEIWNPLGHLCTASAMEKRGSLELEEVQKVLCDVKADDVRVIHVGDQCDWTDHIVIATGRSTWHVKNIAQALLHKVGLSPPFLQLFNLGGSSEIQRRHQDGSVLISPLTWALDSVSTS</sequence>
<protein>
    <submittedName>
        <fullName evidence="3">40S ribosomal protein S24-2</fullName>
    </submittedName>
</protein>
<evidence type="ECO:0000313" key="4">
    <source>
        <dbReference type="Proteomes" id="UP000233837"/>
    </source>
</evidence>
<evidence type="ECO:0000256" key="2">
    <source>
        <dbReference type="ARBA" id="ARBA00023274"/>
    </source>
</evidence>
<evidence type="ECO:0000256" key="1">
    <source>
        <dbReference type="ARBA" id="ARBA00022980"/>
    </source>
</evidence>
<dbReference type="InterPro" id="IPR012678">
    <property type="entry name" value="Ribosomal_uL23/eL15/eS24_sf"/>
</dbReference>
<organism evidence="3 4">
    <name type="scientific">Dendrobium catenatum</name>
    <dbReference type="NCBI Taxonomy" id="906689"/>
    <lineage>
        <taxon>Eukaryota</taxon>
        <taxon>Viridiplantae</taxon>
        <taxon>Streptophyta</taxon>
        <taxon>Embryophyta</taxon>
        <taxon>Tracheophyta</taxon>
        <taxon>Spermatophyta</taxon>
        <taxon>Magnoliopsida</taxon>
        <taxon>Liliopsida</taxon>
        <taxon>Asparagales</taxon>
        <taxon>Orchidaceae</taxon>
        <taxon>Epidendroideae</taxon>
        <taxon>Malaxideae</taxon>
        <taxon>Dendrobiinae</taxon>
        <taxon>Dendrobium</taxon>
    </lineage>
</organism>
<dbReference type="AlphaFoldDB" id="A0A2I0WH05"/>
<reference evidence="3 4" key="1">
    <citation type="journal article" date="2016" name="Sci. Rep.">
        <title>The Dendrobium catenatum Lindl. genome sequence provides insights into polysaccharide synthase, floral development and adaptive evolution.</title>
        <authorList>
            <person name="Zhang G.Q."/>
            <person name="Xu Q."/>
            <person name="Bian C."/>
            <person name="Tsai W.C."/>
            <person name="Yeh C.M."/>
            <person name="Liu K.W."/>
            <person name="Yoshida K."/>
            <person name="Zhang L.S."/>
            <person name="Chang S.B."/>
            <person name="Chen F."/>
            <person name="Shi Y."/>
            <person name="Su Y.Y."/>
            <person name="Zhang Y.Q."/>
            <person name="Chen L.J."/>
            <person name="Yin Y."/>
            <person name="Lin M."/>
            <person name="Huang H."/>
            <person name="Deng H."/>
            <person name="Wang Z.W."/>
            <person name="Zhu S.L."/>
            <person name="Zhao X."/>
            <person name="Deng C."/>
            <person name="Niu S.C."/>
            <person name="Huang J."/>
            <person name="Wang M."/>
            <person name="Liu G.H."/>
            <person name="Yang H.J."/>
            <person name="Xiao X.J."/>
            <person name="Hsiao Y.Y."/>
            <person name="Wu W.L."/>
            <person name="Chen Y.Y."/>
            <person name="Mitsuda N."/>
            <person name="Ohme-Takagi M."/>
            <person name="Luo Y.B."/>
            <person name="Van de Peer Y."/>
            <person name="Liu Z.J."/>
        </authorList>
    </citation>
    <scope>NUCLEOTIDE SEQUENCE [LARGE SCALE GENOMIC DNA]</scope>
    <source>
        <tissue evidence="3">The whole plant</tissue>
    </source>
</reference>
<keyword evidence="2" id="KW-0687">Ribonucleoprotein</keyword>
<dbReference type="SUPFAM" id="SSF54189">
    <property type="entry name" value="Ribosomal proteins S24e, L23 and L15e"/>
    <property type="match status" value="1"/>
</dbReference>
<dbReference type="EMBL" id="KZ502663">
    <property type="protein sequence ID" value="PKU74922.1"/>
    <property type="molecule type" value="Genomic_DNA"/>
</dbReference>
<evidence type="ECO:0000313" key="3">
    <source>
        <dbReference type="EMBL" id="PKU74922.1"/>
    </source>
</evidence>
<gene>
    <name evidence="3" type="primary">RPS24B</name>
    <name evidence="3" type="ORF">MA16_Dca020694</name>
</gene>
<dbReference type="Proteomes" id="UP000233837">
    <property type="component" value="Unassembled WGS sequence"/>
</dbReference>
<dbReference type="GO" id="GO:0003735">
    <property type="term" value="F:structural constituent of ribosome"/>
    <property type="evidence" value="ECO:0007669"/>
    <property type="project" value="InterPro"/>
</dbReference>
<dbReference type="GO" id="GO:1990904">
    <property type="term" value="C:ribonucleoprotein complex"/>
    <property type="evidence" value="ECO:0007669"/>
    <property type="project" value="UniProtKB-KW"/>
</dbReference>
<dbReference type="InterPro" id="IPR001976">
    <property type="entry name" value="Ribosomal_eS24"/>
</dbReference>
<dbReference type="GO" id="GO:0005840">
    <property type="term" value="C:ribosome"/>
    <property type="evidence" value="ECO:0007669"/>
    <property type="project" value="UniProtKB-KW"/>
</dbReference>
<dbReference type="Gene3D" id="3.30.70.3370">
    <property type="match status" value="1"/>
</dbReference>
<dbReference type="InterPro" id="IPR053709">
    <property type="entry name" value="eRP_eS24_sf"/>
</dbReference>
<dbReference type="PANTHER" id="PTHR10496">
    <property type="entry name" value="40S RIBOSOMAL PROTEIN S24"/>
    <property type="match status" value="1"/>
</dbReference>
<dbReference type="Gene3D" id="3.30.460.10">
    <property type="entry name" value="Beta Polymerase, domain 2"/>
    <property type="match status" value="1"/>
</dbReference>
<dbReference type="Pfam" id="PF01282">
    <property type="entry name" value="Ribosomal_S24e"/>
    <property type="match status" value="1"/>
</dbReference>
<dbReference type="STRING" id="906689.A0A2I0WH05"/>
<reference evidence="3 4" key="2">
    <citation type="journal article" date="2017" name="Nature">
        <title>The Apostasia genome and the evolution of orchids.</title>
        <authorList>
            <person name="Zhang G.Q."/>
            <person name="Liu K.W."/>
            <person name="Li Z."/>
            <person name="Lohaus R."/>
            <person name="Hsiao Y.Y."/>
            <person name="Niu S.C."/>
            <person name="Wang J.Y."/>
            <person name="Lin Y.C."/>
            <person name="Xu Q."/>
            <person name="Chen L.J."/>
            <person name="Yoshida K."/>
            <person name="Fujiwara S."/>
            <person name="Wang Z.W."/>
            <person name="Zhang Y.Q."/>
            <person name="Mitsuda N."/>
            <person name="Wang M."/>
            <person name="Liu G.H."/>
            <person name="Pecoraro L."/>
            <person name="Huang H.X."/>
            <person name="Xiao X.J."/>
            <person name="Lin M."/>
            <person name="Wu X.Y."/>
            <person name="Wu W.L."/>
            <person name="Chen Y.Y."/>
            <person name="Chang S.B."/>
            <person name="Sakamoto S."/>
            <person name="Ohme-Takagi M."/>
            <person name="Yagi M."/>
            <person name="Zeng S.J."/>
            <person name="Shen C.Y."/>
            <person name="Yeh C.M."/>
            <person name="Luo Y.B."/>
            <person name="Tsai W.C."/>
            <person name="Van de Peer Y."/>
            <person name="Liu Z.J."/>
        </authorList>
    </citation>
    <scope>NUCLEOTIDE SEQUENCE [LARGE SCALE GENOMIC DNA]</scope>
    <source>
        <tissue evidence="3">The whole plant</tissue>
    </source>
</reference>
<dbReference type="InterPro" id="IPR043519">
    <property type="entry name" value="NT_sf"/>
</dbReference>
<keyword evidence="4" id="KW-1185">Reference proteome</keyword>
<dbReference type="SUPFAM" id="SSF81301">
    <property type="entry name" value="Nucleotidyltransferase"/>
    <property type="match status" value="1"/>
</dbReference>
<dbReference type="Pfam" id="PF02410">
    <property type="entry name" value="RsfS"/>
    <property type="match status" value="1"/>
</dbReference>
<proteinExistence type="predicted"/>
<keyword evidence="1 3" id="KW-0689">Ribosomal protein</keyword>